<sequence length="161" mass="18413">MNLVFYFRPMQQKQLMLLNEGDQEVLSQVVNLDGSRWWKETGVDERPDGVDCGVLHLEMFLRNDPCSTHINDLPMDESQAPGDTLLARQDLNESTLDLSLGFKDHDGHPDSDVKTDRIVARQALDMGTTISGLLFVIRINNYNRQSLNWNIICKPPFPYHV</sequence>
<organism evidence="1 2">
    <name type="scientific">Camellia lanceoleosa</name>
    <dbReference type="NCBI Taxonomy" id="1840588"/>
    <lineage>
        <taxon>Eukaryota</taxon>
        <taxon>Viridiplantae</taxon>
        <taxon>Streptophyta</taxon>
        <taxon>Embryophyta</taxon>
        <taxon>Tracheophyta</taxon>
        <taxon>Spermatophyta</taxon>
        <taxon>Magnoliopsida</taxon>
        <taxon>eudicotyledons</taxon>
        <taxon>Gunneridae</taxon>
        <taxon>Pentapetalae</taxon>
        <taxon>asterids</taxon>
        <taxon>Ericales</taxon>
        <taxon>Theaceae</taxon>
        <taxon>Camellia</taxon>
    </lineage>
</organism>
<dbReference type="Proteomes" id="UP001060215">
    <property type="component" value="Chromosome 2"/>
</dbReference>
<proteinExistence type="predicted"/>
<dbReference type="EMBL" id="CM045759">
    <property type="protein sequence ID" value="KAI8017393.1"/>
    <property type="molecule type" value="Genomic_DNA"/>
</dbReference>
<evidence type="ECO:0000313" key="2">
    <source>
        <dbReference type="Proteomes" id="UP001060215"/>
    </source>
</evidence>
<accession>A0ACC0HWU6</accession>
<comment type="caution">
    <text evidence="1">The sequence shown here is derived from an EMBL/GenBank/DDBJ whole genome shotgun (WGS) entry which is preliminary data.</text>
</comment>
<gene>
    <name evidence="1" type="ORF">LOK49_LG04G00216</name>
</gene>
<evidence type="ECO:0000313" key="1">
    <source>
        <dbReference type="EMBL" id="KAI8017393.1"/>
    </source>
</evidence>
<name>A0ACC0HWU6_9ERIC</name>
<keyword evidence="2" id="KW-1185">Reference proteome</keyword>
<reference evidence="1 2" key="1">
    <citation type="journal article" date="2022" name="Plant J.">
        <title>Chromosome-level genome of Camellia lanceoleosa provides a valuable resource for understanding genome evolution and self-incompatibility.</title>
        <authorList>
            <person name="Gong W."/>
            <person name="Xiao S."/>
            <person name="Wang L."/>
            <person name="Liao Z."/>
            <person name="Chang Y."/>
            <person name="Mo W."/>
            <person name="Hu G."/>
            <person name="Li W."/>
            <person name="Zhao G."/>
            <person name="Zhu H."/>
            <person name="Hu X."/>
            <person name="Ji K."/>
            <person name="Xiang X."/>
            <person name="Song Q."/>
            <person name="Yuan D."/>
            <person name="Jin S."/>
            <person name="Zhang L."/>
        </authorList>
    </citation>
    <scope>NUCLEOTIDE SEQUENCE [LARGE SCALE GENOMIC DNA]</scope>
    <source>
        <strain evidence="1">SQ_2022a</strain>
    </source>
</reference>
<protein>
    <submittedName>
        <fullName evidence="1">Uncharacterized protein</fullName>
    </submittedName>
</protein>